<comment type="subcellular location">
    <subcellularLocation>
        <location evidence="2">Cytoplasm</location>
    </subcellularLocation>
</comment>
<dbReference type="UniPathway" id="UPA00655">
    <property type="reaction ID" value="UER00711"/>
</dbReference>
<evidence type="ECO:0000256" key="7">
    <source>
        <dbReference type="ARBA" id="ARBA00011883"/>
    </source>
</evidence>
<dbReference type="PROSITE" id="PS50980">
    <property type="entry name" value="COA_CT_NTER"/>
    <property type="match status" value="1"/>
</dbReference>
<dbReference type="EMBL" id="FQXS01000001">
    <property type="protein sequence ID" value="SHH35898.1"/>
    <property type="molecule type" value="Genomic_DNA"/>
</dbReference>
<sequence length="755" mass="85615">MKEQLKQLLKIEERINYLIQIKDYSNWGNLDGFKAGCERLKQTVYDLPDDQFWGEVKKLHDSIAFLEERAEEQLTPMERVRIVRSIQRFSLKDILENVYDDYTELGGQDDANIDPAMICAKATLTRKSKKKTYTVTVMVIGQESGHGEEFRNGGSCRPEGNQKAQRYMRVAETEGIPIHFYIFTPGSYPVEEYPGAAQQIARNIYTMTKLQVPIVSFISEGGSGGAEAIGLTDYRLMASHGYYSVISPEGAAAIEGRVREGNKAPRELIELCAERLRLTALDNLNHGIIDRIVQEPPLGARRDDFAFFAKLRSEMVSATDRVILSTKSFKSFRTWEIHRKRLRKESQELSIELSWDLSREEVARLLRQRSKKYLGMATHGFIGQPEAQQGLLRQALVSTEHFYYTLRYDILKNHKRQVRKVLTDVSGEGSVMLKRITEPLRNAVAFLRERNQKKPARLITYSGNGQNGSPRPDPLELTDTYTSPLANEDRTVTCPNAARHGCKDLWIPDLYGEFAGVCETCGHHFPLEYRWYLKNIFDPGSIRFFNAHLTAQNPLGYTGFSERLQTAKDKTGRSSSNMTFTAAIDGIEIVATVLYSEFRNGTVGSTEGEKFVQACKLAQRKKRPLLAYVHTTGGIRIQEGTLGVIQMPKCTMAIREYIDSGGLYIVVYDNNSYAGPVASFLGCSPYQFAIRSSRIGFAGPRVIRETTGINIPPDYHSARNALKRGHIQGIWDRREFRRNLYKALLTMGSPSLYYR</sequence>
<comment type="subunit">
    <text evidence="6">Acetyl-CoA carboxylase is a heterotetramer composed of biotin carboxyl carrier protein (AccB), biotin carboxylase (AccC) and two subunits of ACCase subunit beta/alpha.</text>
</comment>
<dbReference type="PRINTS" id="PR01070">
    <property type="entry name" value="ACCCTRFRASEB"/>
</dbReference>
<dbReference type="GO" id="GO:0005524">
    <property type="term" value="F:ATP binding"/>
    <property type="evidence" value="ECO:0007669"/>
    <property type="project" value="UniProtKB-KW"/>
</dbReference>
<dbReference type="GO" id="GO:0006633">
    <property type="term" value="P:fatty acid biosynthetic process"/>
    <property type="evidence" value="ECO:0007669"/>
    <property type="project" value="UniProtKB-KW"/>
</dbReference>
<comment type="function">
    <text evidence="17">Component of the acetyl coenzyme A carboxylase (ACC) complex. Biotin carboxylase (BC) catalyzes the carboxylation of biotin on its carrier protein (BCCP) and then the CO(2) group is transferred by the transcarboxylase to acetyl-CoA to form malonyl-CoA.</text>
</comment>
<comment type="similarity">
    <text evidence="4">In the C-terminal section; belongs to the AccA family.</text>
</comment>
<keyword evidence="13" id="KW-0276">Fatty acid metabolism</keyword>
<protein>
    <recommendedName>
        <fullName evidence="8">Acetyl-coenzyme A carboxylase carboxyl transferase subunits beta/alpha</fullName>
        <ecNumber evidence="7">2.1.3.15</ecNumber>
    </recommendedName>
</protein>
<keyword evidence="15" id="KW-0443">Lipid metabolism</keyword>
<proteinExistence type="inferred from homology"/>
<keyword evidence="11 21" id="KW-0808">Transferase</keyword>
<dbReference type="GO" id="GO:0003989">
    <property type="term" value="F:acetyl-CoA carboxylase activity"/>
    <property type="evidence" value="ECO:0007669"/>
    <property type="project" value="InterPro"/>
</dbReference>
<keyword evidence="12" id="KW-0547">Nucleotide-binding</keyword>
<dbReference type="PANTHER" id="PTHR42853">
    <property type="entry name" value="ACETYL-COENZYME A CARBOXYLASE CARBOXYL TRANSFERASE SUBUNIT ALPHA"/>
    <property type="match status" value="1"/>
</dbReference>
<reference evidence="21 22" key="1">
    <citation type="submission" date="2016-11" db="EMBL/GenBank/DDBJ databases">
        <authorList>
            <person name="Jaros S."/>
            <person name="Januszkiewicz K."/>
            <person name="Wedrychowicz H."/>
        </authorList>
    </citation>
    <scope>NUCLEOTIDE SEQUENCE [LARGE SCALE GENOMIC DNA]</scope>
    <source>
        <strain evidence="21 22">DSM 9705</strain>
    </source>
</reference>
<keyword evidence="10" id="KW-0444">Lipid biosynthesis</keyword>
<dbReference type="InterPro" id="IPR011763">
    <property type="entry name" value="COA_CT_C"/>
</dbReference>
<dbReference type="PANTHER" id="PTHR42853:SF3">
    <property type="entry name" value="ACETYL-COENZYME A CARBOXYLASE CARBOXYL TRANSFERASE SUBUNIT ALPHA, CHLOROPLASTIC"/>
    <property type="match status" value="1"/>
</dbReference>
<evidence type="ECO:0000256" key="4">
    <source>
        <dbReference type="ARBA" id="ARBA00006276"/>
    </source>
</evidence>
<evidence type="ECO:0000256" key="14">
    <source>
        <dbReference type="ARBA" id="ARBA00022840"/>
    </source>
</evidence>
<gene>
    <name evidence="21" type="ORF">SAMN02745124_00265</name>
</gene>
<dbReference type="InterPro" id="IPR011762">
    <property type="entry name" value="COA_CT_N"/>
</dbReference>
<name>A0A1M5SC88_9BACT</name>
<feature type="domain" description="CoA carboxyltransferase C-terminal" evidence="20">
    <location>
        <begin position="58"/>
        <end position="321"/>
    </location>
</feature>
<comment type="similarity">
    <text evidence="5">In the N-terminal section; belongs to the AccD/PCCB family.</text>
</comment>
<evidence type="ECO:0000256" key="2">
    <source>
        <dbReference type="ARBA" id="ARBA00004496"/>
    </source>
</evidence>
<dbReference type="Proteomes" id="UP000184139">
    <property type="component" value="Unassembled WGS sequence"/>
</dbReference>
<comment type="cofactor">
    <cofactor evidence="1">
        <name>Zn(2+)</name>
        <dbReference type="ChEBI" id="CHEBI:29105"/>
    </cofactor>
</comment>
<dbReference type="GO" id="GO:0009317">
    <property type="term" value="C:acetyl-CoA carboxylase complex"/>
    <property type="evidence" value="ECO:0007669"/>
    <property type="project" value="InterPro"/>
</dbReference>
<dbReference type="InterPro" id="IPR001095">
    <property type="entry name" value="Acetyl_CoA_COase_a_su"/>
</dbReference>
<evidence type="ECO:0000259" key="19">
    <source>
        <dbReference type="PROSITE" id="PS50980"/>
    </source>
</evidence>
<evidence type="ECO:0000256" key="12">
    <source>
        <dbReference type="ARBA" id="ARBA00022741"/>
    </source>
</evidence>
<feature type="domain" description="CoA carboxyltransferase N-terminal" evidence="19">
    <location>
        <begin position="490"/>
        <end position="755"/>
    </location>
</feature>
<evidence type="ECO:0000256" key="18">
    <source>
        <dbReference type="ARBA" id="ARBA00049152"/>
    </source>
</evidence>
<evidence type="ECO:0000256" key="17">
    <source>
        <dbReference type="ARBA" id="ARBA00025280"/>
    </source>
</evidence>
<evidence type="ECO:0000256" key="5">
    <source>
        <dbReference type="ARBA" id="ARBA00010284"/>
    </source>
</evidence>
<evidence type="ECO:0000313" key="21">
    <source>
        <dbReference type="EMBL" id="SHH35898.1"/>
    </source>
</evidence>
<evidence type="ECO:0000256" key="11">
    <source>
        <dbReference type="ARBA" id="ARBA00022679"/>
    </source>
</evidence>
<dbReference type="AlphaFoldDB" id="A0A1M5SC88"/>
<dbReference type="GO" id="GO:0016743">
    <property type="term" value="F:carboxyl- or carbamoyltransferase activity"/>
    <property type="evidence" value="ECO:0007669"/>
    <property type="project" value="InterPro"/>
</dbReference>
<dbReference type="EC" id="2.1.3.15" evidence="7"/>
<dbReference type="OrthoDB" id="9772975at2"/>
<dbReference type="Pfam" id="PF03255">
    <property type="entry name" value="ACCA"/>
    <property type="match status" value="1"/>
</dbReference>
<evidence type="ECO:0000256" key="6">
    <source>
        <dbReference type="ARBA" id="ARBA00011664"/>
    </source>
</evidence>
<evidence type="ECO:0000256" key="15">
    <source>
        <dbReference type="ARBA" id="ARBA00023098"/>
    </source>
</evidence>
<evidence type="ECO:0000256" key="8">
    <source>
        <dbReference type="ARBA" id="ARBA00018312"/>
    </source>
</evidence>
<dbReference type="Gene3D" id="3.90.226.10">
    <property type="entry name" value="2-enoyl-CoA Hydratase, Chain A, domain 1"/>
    <property type="match status" value="2"/>
</dbReference>
<accession>A0A1M5SC88</accession>
<dbReference type="STRING" id="1121409.SAMN02745124_00265"/>
<dbReference type="InterPro" id="IPR000438">
    <property type="entry name" value="Acetyl_CoA_COase_Trfase_b_su"/>
</dbReference>
<evidence type="ECO:0000256" key="3">
    <source>
        <dbReference type="ARBA" id="ARBA00004956"/>
    </source>
</evidence>
<dbReference type="GO" id="GO:2001295">
    <property type="term" value="P:malonyl-CoA biosynthetic process"/>
    <property type="evidence" value="ECO:0007669"/>
    <property type="project" value="UniProtKB-UniPathway"/>
</dbReference>
<evidence type="ECO:0000259" key="20">
    <source>
        <dbReference type="PROSITE" id="PS50989"/>
    </source>
</evidence>
<keyword evidence="9" id="KW-0963">Cytoplasm</keyword>
<comment type="pathway">
    <text evidence="3">Lipid metabolism; malonyl-CoA biosynthesis; malonyl-CoA from acetyl-CoA: step 1/1.</text>
</comment>
<evidence type="ECO:0000256" key="13">
    <source>
        <dbReference type="ARBA" id="ARBA00022832"/>
    </source>
</evidence>
<evidence type="ECO:0000313" key="22">
    <source>
        <dbReference type="Proteomes" id="UP000184139"/>
    </source>
</evidence>
<evidence type="ECO:0000256" key="1">
    <source>
        <dbReference type="ARBA" id="ARBA00001947"/>
    </source>
</evidence>
<keyword evidence="22" id="KW-1185">Reference proteome</keyword>
<keyword evidence="16" id="KW-0275">Fatty acid biosynthesis</keyword>
<evidence type="ECO:0000256" key="10">
    <source>
        <dbReference type="ARBA" id="ARBA00022516"/>
    </source>
</evidence>
<dbReference type="SUPFAM" id="SSF52096">
    <property type="entry name" value="ClpP/crotonase"/>
    <property type="match status" value="2"/>
</dbReference>
<dbReference type="InterPro" id="IPR029045">
    <property type="entry name" value="ClpP/crotonase-like_dom_sf"/>
</dbReference>
<evidence type="ECO:0000256" key="16">
    <source>
        <dbReference type="ARBA" id="ARBA00023160"/>
    </source>
</evidence>
<organism evidence="21 22">
    <name type="scientific">Desulfofustis glycolicus DSM 9705</name>
    <dbReference type="NCBI Taxonomy" id="1121409"/>
    <lineage>
        <taxon>Bacteria</taxon>
        <taxon>Pseudomonadati</taxon>
        <taxon>Thermodesulfobacteriota</taxon>
        <taxon>Desulfobulbia</taxon>
        <taxon>Desulfobulbales</taxon>
        <taxon>Desulfocapsaceae</taxon>
        <taxon>Desulfofustis</taxon>
    </lineage>
</organism>
<keyword evidence="14" id="KW-0067">ATP-binding</keyword>
<comment type="catalytic activity">
    <reaction evidence="18">
        <text>N(6)-carboxybiotinyl-L-lysyl-[protein] + acetyl-CoA = N(6)-biotinyl-L-lysyl-[protein] + malonyl-CoA</text>
        <dbReference type="Rhea" id="RHEA:54728"/>
        <dbReference type="Rhea" id="RHEA-COMP:10505"/>
        <dbReference type="Rhea" id="RHEA-COMP:10506"/>
        <dbReference type="ChEBI" id="CHEBI:57288"/>
        <dbReference type="ChEBI" id="CHEBI:57384"/>
        <dbReference type="ChEBI" id="CHEBI:83144"/>
        <dbReference type="ChEBI" id="CHEBI:83145"/>
        <dbReference type="EC" id="2.1.3.15"/>
    </reaction>
</comment>
<evidence type="ECO:0000256" key="9">
    <source>
        <dbReference type="ARBA" id="ARBA00022490"/>
    </source>
</evidence>
<dbReference type="PROSITE" id="PS50989">
    <property type="entry name" value="COA_CT_CTER"/>
    <property type="match status" value="1"/>
</dbReference>
<dbReference type="RefSeq" id="WP_073373022.1">
    <property type="nucleotide sequence ID" value="NZ_FQXS01000001.1"/>
</dbReference>